<dbReference type="WBParaSite" id="HPBE_0001066601-mRNA-1">
    <property type="protein sequence ID" value="HPBE_0001066601-mRNA-1"/>
    <property type="gene ID" value="HPBE_0001066601"/>
</dbReference>
<organism evidence="2">
    <name type="scientific">Heligmosomoides polygyrus</name>
    <name type="common">Parasitic roundworm</name>
    <dbReference type="NCBI Taxonomy" id="6339"/>
    <lineage>
        <taxon>Eukaryota</taxon>
        <taxon>Metazoa</taxon>
        <taxon>Ecdysozoa</taxon>
        <taxon>Nematoda</taxon>
        <taxon>Chromadorea</taxon>
        <taxon>Rhabditida</taxon>
        <taxon>Rhabditina</taxon>
        <taxon>Rhabditomorpha</taxon>
        <taxon>Strongyloidea</taxon>
        <taxon>Heligmosomidae</taxon>
        <taxon>Heligmosomoides</taxon>
    </lineage>
</organism>
<proteinExistence type="predicted"/>
<sequence length="265" mass="30636">MLIYSRARIVSISRDRDRSTVTDAKIVPCETVALQHRSLICTLKMAPPRLKQIEQFGEARFMWLRMKKKEAAVNSRVRLPTVTTVDETWKKTTDPIRQAASSMLGTTKLGRCKVEKLETWLWTDDVKGRFERRIRYIMCFSATKQPTTGRSIRRRRRLQRKATHYGHYGDVNKKLESRDDDVPKMSSNVRRDSEDWLKTSSIVRWDSEDVPKTSSNVRTDSEDVLKASSNSRNSKSVVTSWQRGDTWAGTQYHMYGLDSHSVAST</sequence>
<dbReference type="EMBL" id="UZAH01026838">
    <property type="protein sequence ID" value="VDO85905.1"/>
    <property type="molecule type" value="Genomic_DNA"/>
</dbReference>
<evidence type="ECO:0000313" key="2">
    <source>
        <dbReference type="EMBL" id="VDO85905.1"/>
    </source>
</evidence>
<dbReference type="Proteomes" id="UP000050761">
    <property type="component" value="Unassembled WGS sequence"/>
</dbReference>
<feature type="region of interest" description="Disordered" evidence="1">
    <location>
        <begin position="209"/>
        <end position="237"/>
    </location>
</feature>
<reference evidence="4" key="2">
    <citation type="submission" date="2019-09" db="UniProtKB">
        <authorList>
            <consortium name="WormBaseParasite"/>
        </authorList>
    </citation>
    <scope>IDENTIFICATION</scope>
</reference>
<gene>
    <name evidence="2" type="ORF">HPBE_LOCUS10667</name>
</gene>
<feature type="compositionally biased region" description="Polar residues" evidence="1">
    <location>
        <begin position="227"/>
        <end position="237"/>
    </location>
</feature>
<evidence type="ECO:0000313" key="3">
    <source>
        <dbReference type="Proteomes" id="UP000050761"/>
    </source>
</evidence>
<evidence type="ECO:0000256" key="1">
    <source>
        <dbReference type="SAM" id="MobiDB-lite"/>
    </source>
</evidence>
<name>A0A3P8CMW8_HELPZ</name>
<keyword evidence="3" id="KW-1185">Reference proteome</keyword>
<dbReference type="OrthoDB" id="418748at2759"/>
<dbReference type="AlphaFoldDB" id="A0A3P8CMW8"/>
<reference evidence="2 3" key="1">
    <citation type="submission" date="2018-11" db="EMBL/GenBank/DDBJ databases">
        <authorList>
            <consortium name="Pathogen Informatics"/>
        </authorList>
    </citation>
    <scope>NUCLEOTIDE SEQUENCE [LARGE SCALE GENOMIC DNA]</scope>
</reference>
<accession>A0A3P8CMW8</accession>
<protein>
    <submittedName>
        <fullName evidence="2 4">Uncharacterized protein</fullName>
    </submittedName>
</protein>
<evidence type="ECO:0000313" key="4">
    <source>
        <dbReference type="WBParaSite" id="HPBE_0001066601-mRNA-1"/>
    </source>
</evidence>